<keyword evidence="2" id="KW-1185">Reference proteome</keyword>
<dbReference type="GeneID" id="78315376"/>
<dbReference type="Proteomes" id="UP000190423">
    <property type="component" value="Unassembled WGS sequence"/>
</dbReference>
<dbReference type="STRING" id="261392.SAMN02745149_00052"/>
<evidence type="ECO:0000313" key="1">
    <source>
        <dbReference type="EMBL" id="SJZ29550.1"/>
    </source>
</evidence>
<dbReference type="InterPro" id="IPR035196">
    <property type="entry name" value="DUF5312"/>
</dbReference>
<evidence type="ECO:0000313" key="2">
    <source>
        <dbReference type="Proteomes" id="UP000190423"/>
    </source>
</evidence>
<organism evidence="1 2">
    <name type="scientific">Treponema porcinum</name>
    <dbReference type="NCBI Taxonomy" id="261392"/>
    <lineage>
        <taxon>Bacteria</taxon>
        <taxon>Pseudomonadati</taxon>
        <taxon>Spirochaetota</taxon>
        <taxon>Spirochaetia</taxon>
        <taxon>Spirochaetales</taxon>
        <taxon>Treponemataceae</taxon>
        <taxon>Treponema</taxon>
    </lineage>
</organism>
<protein>
    <submittedName>
        <fullName evidence="1">Uncharacterized protein</fullName>
    </submittedName>
</protein>
<gene>
    <name evidence="1" type="ORF">SAMN02745149_00052</name>
</gene>
<dbReference type="EMBL" id="FUWG01000002">
    <property type="protein sequence ID" value="SJZ29550.1"/>
    <property type="molecule type" value="Genomic_DNA"/>
</dbReference>
<proteinExistence type="predicted"/>
<dbReference type="OrthoDB" id="362267at2"/>
<dbReference type="AlphaFoldDB" id="A0A1T4JHA4"/>
<dbReference type="RefSeq" id="WP_078931980.1">
    <property type="nucleotide sequence ID" value="NZ_FUWG01000002.1"/>
</dbReference>
<accession>A0A1T4JHA4</accession>
<sequence length="523" mass="60193">MGIFQAISEFFESIFNRNSPEVQKRLQIRKMENEIRAFQPALFKNGSLLPNFAEAIRILYINTKPLLEVFSTTIGSSNGQRARRFESQLVLTGFTNEEQKIIASLSYEERKNDLDNPNMTTSQIFDRQHKKIDKIMTELGTSAFKNIDLTLNSLAQLNDLCRFNFVTILQVFDPNYISADLKYTPSYKDTPIDRLSGTLEELYFQINGLKFTNAMANAVCALEQLRSNGSALQETKDSLIKNIKEIAYVINHILTPEKLKKLICYCRQDNSYTPKSAVYKESACQNFEKMMQAKFKSDEQRIKTEMKDENIRSELSQLFGSTPLLTLYGYNTDINTRLLKNTASSFLWILPMQILKTFIANYYTEAVRSLLNDIVIEGFFNNPTYKTEFSADVYAAEEAVMTIKNFEESFANKSSTSLQTIEGYIKDSRNNPEFLKKLDQTITDINNQASKIIAAETNSLNRIYKHIVDLIQDAKKPTSEIISNLKVLLLSSRNKDNTDLLEQQYQKWEIFFKIMKNYVIITA</sequence>
<name>A0A1T4JHA4_TREPO</name>
<dbReference type="Pfam" id="PF17239">
    <property type="entry name" value="DUF5312"/>
    <property type="match status" value="1"/>
</dbReference>
<reference evidence="1 2" key="1">
    <citation type="submission" date="2017-02" db="EMBL/GenBank/DDBJ databases">
        <authorList>
            <person name="Peterson S.W."/>
        </authorList>
    </citation>
    <scope>NUCLEOTIDE SEQUENCE [LARGE SCALE GENOMIC DNA]</scope>
    <source>
        <strain evidence="1 2">ATCC BAA-908</strain>
    </source>
</reference>